<dbReference type="Proteomes" id="UP000279909">
    <property type="component" value="Unassembled WGS sequence"/>
</dbReference>
<dbReference type="GO" id="GO:0005829">
    <property type="term" value="C:cytosol"/>
    <property type="evidence" value="ECO:0007669"/>
    <property type="project" value="TreeGrafter"/>
</dbReference>
<dbReference type="RefSeq" id="WP_122970590.1">
    <property type="nucleotide sequence ID" value="NZ_RHLQ01000002.1"/>
</dbReference>
<organism evidence="3 4">
    <name type="scientific">Lysinibacillus halotolerans</name>
    <dbReference type="NCBI Taxonomy" id="1368476"/>
    <lineage>
        <taxon>Bacteria</taxon>
        <taxon>Bacillati</taxon>
        <taxon>Bacillota</taxon>
        <taxon>Bacilli</taxon>
        <taxon>Bacillales</taxon>
        <taxon>Bacillaceae</taxon>
        <taxon>Lysinibacillus</taxon>
    </lineage>
</organism>
<feature type="domain" description="Glutamine amidotransferase" evidence="2">
    <location>
        <begin position="3"/>
        <end position="187"/>
    </location>
</feature>
<sequence length="187" mass="21045">MILVIDNYDSFTYNLVQYIQTVGHEIVVRRNDQFSIEQIKQFAPDYIVLSPGPGNPNTAGICLELVKKFYRDIPIFGVCLGHQIIAQALGGTVKKAKVPMHGKTSKIEHDGQSIFYNLPCPTEVARYHSLIVDDATLPDCFDITAKTTEGEIMAIRHKTYKVEGVQFHPEAILTNMGLKMVQNFFIK</sequence>
<reference evidence="3 4" key="1">
    <citation type="journal article" date="2014" name="Int. J. Syst. Evol. Microbiol.">
        <title>Lysinibacillus halotolerans sp. nov., isolated from saline-alkaline soil.</title>
        <authorList>
            <person name="Kong D."/>
            <person name="Wang Y."/>
            <person name="Zhao B."/>
            <person name="Li Y."/>
            <person name="Song J."/>
            <person name="Zhai Y."/>
            <person name="Zhang C."/>
            <person name="Wang H."/>
            <person name="Chen X."/>
            <person name="Zhao B."/>
            <person name="Ruan Z."/>
        </authorList>
    </citation>
    <scope>NUCLEOTIDE SEQUENCE [LARGE SCALE GENOMIC DNA]</scope>
    <source>
        <strain evidence="3 4">MCCC 1A12703</strain>
    </source>
</reference>
<dbReference type="InterPro" id="IPR017926">
    <property type="entry name" value="GATASE"/>
</dbReference>
<dbReference type="InterPro" id="IPR006221">
    <property type="entry name" value="TrpG/PapA_dom"/>
</dbReference>
<dbReference type="CDD" id="cd01743">
    <property type="entry name" value="GATase1_Anthranilate_Synthase"/>
    <property type="match status" value="1"/>
</dbReference>
<dbReference type="AlphaFoldDB" id="A0A3M8HFW8"/>
<dbReference type="PANTHER" id="PTHR43418:SF4">
    <property type="entry name" value="MULTIFUNCTIONAL TRYPTOPHAN BIOSYNTHESIS PROTEIN"/>
    <property type="match status" value="1"/>
</dbReference>
<dbReference type="PANTHER" id="PTHR43418">
    <property type="entry name" value="MULTIFUNCTIONAL TRYPTOPHAN BIOSYNTHESIS PROTEIN-RELATED"/>
    <property type="match status" value="1"/>
</dbReference>
<dbReference type="Pfam" id="PF00117">
    <property type="entry name" value="GATase"/>
    <property type="match status" value="1"/>
</dbReference>
<evidence type="ECO:0000259" key="2">
    <source>
        <dbReference type="Pfam" id="PF00117"/>
    </source>
</evidence>
<comment type="caution">
    <text evidence="3">The sequence shown here is derived from an EMBL/GenBank/DDBJ whole genome shotgun (WGS) entry which is preliminary data.</text>
</comment>
<keyword evidence="1" id="KW-0315">Glutamine amidotransferase</keyword>
<keyword evidence="4" id="KW-1185">Reference proteome</keyword>
<dbReference type="InterPro" id="IPR050472">
    <property type="entry name" value="Anth_synth/Amidotransfase"/>
</dbReference>
<dbReference type="FunFam" id="3.40.50.880:FF:000003">
    <property type="entry name" value="Anthranilate synthase component II"/>
    <property type="match status" value="1"/>
</dbReference>
<dbReference type="SUPFAM" id="SSF52317">
    <property type="entry name" value="Class I glutamine amidotransferase-like"/>
    <property type="match status" value="1"/>
</dbReference>
<dbReference type="GO" id="GO:0000162">
    <property type="term" value="P:L-tryptophan biosynthetic process"/>
    <property type="evidence" value="ECO:0007669"/>
    <property type="project" value="TreeGrafter"/>
</dbReference>
<dbReference type="PRINTS" id="PR00099">
    <property type="entry name" value="CPSGATASE"/>
</dbReference>
<gene>
    <name evidence="3" type="ORF">EC501_01850</name>
</gene>
<dbReference type="PRINTS" id="PR00097">
    <property type="entry name" value="ANTSNTHASEII"/>
</dbReference>
<dbReference type="InterPro" id="IPR029062">
    <property type="entry name" value="Class_I_gatase-like"/>
</dbReference>
<dbReference type="GO" id="GO:0004049">
    <property type="term" value="F:anthranilate synthase activity"/>
    <property type="evidence" value="ECO:0007669"/>
    <property type="project" value="TreeGrafter"/>
</dbReference>
<dbReference type="PRINTS" id="PR00096">
    <property type="entry name" value="GATASE"/>
</dbReference>
<name>A0A3M8HFW8_9BACI</name>
<dbReference type="EMBL" id="RHLQ01000002">
    <property type="protein sequence ID" value="RND01376.1"/>
    <property type="molecule type" value="Genomic_DNA"/>
</dbReference>
<protein>
    <submittedName>
        <fullName evidence="3">Aminodeoxychorismate/anthranilate synthase component II</fullName>
    </submittedName>
</protein>
<proteinExistence type="predicted"/>
<evidence type="ECO:0000313" key="4">
    <source>
        <dbReference type="Proteomes" id="UP000279909"/>
    </source>
</evidence>
<accession>A0A3M8HFW8</accession>
<evidence type="ECO:0000313" key="3">
    <source>
        <dbReference type="EMBL" id="RND01376.1"/>
    </source>
</evidence>
<evidence type="ECO:0000256" key="1">
    <source>
        <dbReference type="ARBA" id="ARBA00022962"/>
    </source>
</evidence>
<dbReference type="PROSITE" id="PS51273">
    <property type="entry name" value="GATASE_TYPE_1"/>
    <property type="match status" value="1"/>
</dbReference>
<dbReference type="Gene3D" id="3.40.50.880">
    <property type="match status" value="1"/>
</dbReference>
<dbReference type="OrthoDB" id="9804328at2"/>
<dbReference type="NCBIfam" id="TIGR00566">
    <property type="entry name" value="trpG_papA"/>
    <property type="match status" value="1"/>
</dbReference>